<dbReference type="InterPro" id="IPR006862">
    <property type="entry name" value="Thio_Ohase/aa_AcTrfase"/>
</dbReference>
<organism evidence="4 5">
    <name type="scientific">Rhodococcus globerulus</name>
    <dbReference type="NCBI Taxonomy" id="33008"/>
    <lineage>
        <taxon>Bacteria</taxon>
        <taxon>Bacillati</taxon>
        <taxon>Actinomycetota</taxon>
        <taxon>Actinomycetes</taxon>
        <taxon>Mycobacteriales</taxon>
        <taxon>Nocardiaceae</taxon>
        <taxon>Rhodococcus</taxon>
    </lineage>
</organism>
<dbReference type="SUPFAM" id="SSF53474">
    <property type="entry name" value="alpha/beta-Hydrolases"/>
    <property type="match status" value="1"/>
</dbReference>
<dbReference type="InterPro" id="IPR014940">
    <property type="entry name" value="BAAT_C"/>
</dbReference>
<dbReference type="InterPro" id="IPR016662">
    <property type="entry name" value="Acyl-CoA_thioEstase_long-chain"/>
</dbReference>
<proteinExistence type="inferred from homology"/>
<gene>
    <name evidence="4" type="ORF">R3Q16_33815</name>
</gene>
<evidence type="ECO:0000256" key="1">
    <source>
        <dbReference type="ARBA" id="ARBA00006538"/>
    </source>
</evidence>
<evidence type="ECO:0000259" key="3">
    <source>
        <dbReference type="Pfam" id="PF08840"/>
    </source>
</evidence>
<dbReference type="PIRSF" id="PIRSF016521">
    <property type="entry name" value="Acyl-CoA_hydro"/>
    <property type="match status" value="1"/>
</dbReference>
<dbReference type="PANTHER" id="PTHR10824:SF4">
    <property type="entry name" value="ACYL-COENZYME A THIOESTERASE 1-LIKE"/>
    <property type="match status" value="1"/>
</dbReference>
<dbReference type="EMBL" id="JAWLKB010000057">
    <property type="protein sequence ID" value="MDV6271575.1"/>
    <property type="molecule type" value="Genomic_DNA"/>
</dbReference>
<protein>
    <submittedName>
        <fullName evidence="4">Acyl-CoA thioesterase/bile acid-CoA:amino acid N-acyltransferase family protein</fullName>
    </submittedName>
</protein>
<dbReference type="Pfam" id="PF04775">
    <property type="entry name" value="Bile_Hydr_Trans"/>
    <property type="match status" value="1"/>
</dbReference>
<dbReference type="RefSeq" id="WP_317546122.1">
    <property type="nucleotide sequence ID" value="NZ_JAWLKB010000057.1"/>
</dbReference>
<dbReference type="Pfam" id="PF08840">
    <property type="entry name" value="BAAT_C"/>
    <property type="match status" value="1"/>
</dbReference>
<dbReference type="InterPro" id="IPR042490">
    <property type="entry name" value="Thio_Ohase/BAAT_N"/>
</dbReference>
<accession>A0ABU4C581</accession>
<name>A0ABU4C581_RHOGO</name>
<feature type="domain" description="BAAT/Acyl-CoA thioester hydrolase C-terminal" evidence="3">
    <location>
        <begin position="203"/>
        <end position="431"/>
    </location>
</feature>
<comment type="similarity">
    <text evidence="1">Belongs to the C/M/P thioester hydrolase family.</text>
</comment>
<dbReference type="Proteomes" id="UP001185927">
    <property type="component" value="Unassembled WGS sequence"/>
</dbReference>
<evidence type="ECO:0000313" key="4">
    <source>
        <dbReference type="EMBL" id="MDV6271575.1"/>
    </source>
</evidence>
<evidence type="ECO:0000259" key="2">
    <source>
        <dbReference type="Pfam" id="PF04775"/>
    </source>
</evidence>
<reference evidence="4 5" key="1">
    <citation type="submission" date="2023-10" db="EMBL/GenBank/DDBJ databases">
        <title>Development of a sustainable strategy for remediation of hydrocarbon-contaminated territories based on the waste exchange concept.</title>
        <authorList>
            <person name="Krivoruchko A."/>
        </authorList>
    </citation>
    <scope>NUCLEOTIDE SEQUENCE [LARGE SCALE GENOMIC DNA]</scope>
    <source>
        <strain evidence="4 5">IEGM 1203</strain>
    </source>
</reference>
<evidence type="ECO:0000313" key="5">
    <source>
        <dbReference type="Proteomes" id="UP001185927"/>
    </source>
</evidence>
<keyword evidence="5" id="KW-1185">Reference proteome</keyword>
<comment type="caution">
    <text evidence="4">The sequence shown here is derived from an EMBL/GenBank/DDBJ whole genome shotgun (WGS) entry which is preliminary data.</text>
</comment>
<feature type="domain" description="Acyl-CoA thioester hydrolase/bile acid-CoA amino acid N-acetyltransferase" evidence="2">
    <location>
        <begin position="13"/>
        <end position="139"/>
    </location>
</feature>
<sequence>MKLSVFPEDDLVDVPRRILVEGAPARSRVTLTARTVRHGIPWLARATFLADGEGVIDVSTDAPVFGDYGRVDAMGLFWSQRRDPGAAQTSAPAIRSAPLITTVDAEVEIDIDDRNPAPAASATVTQRFVTDGTTRHELDHDVLRGVLFTPPGDGPFPAVVILAGSGGGTMEEAGALISSRGFQVLALAYFGYADLPVNITGTPLEYLELGLKWVHAELNPLNGKVAVHGSSRGGELVFLLASRYPHLVDAVVAVAPGAMIHGAQTGGGSAGWTAPTWTVNGQPLEHLWHDNRAVTYQPWTGDVPPDRHTSVYRDGLRDGRLAAASRIPIEKFHGPVLCVSGMDDRAWPASLYSRMVMASLEDAGHRAERLHLDYPDAGHTCPVPNTPSTDIERIHPKNGVPFNVGGTPAAAAFAGADSFPQVSAFLSRALRGECNGRN</sequence>
<dbReference type="Gene3D" id="3.40.50.1820">
    <property type="entry name" value="alpha/beta hydrolase"/>
    <property type="match status" value="1"/>
</dbReference>
<dbReference type="PANTHER" id="PTHR10824">
    <property type="entry name" value="ACYL-COENZYME A THIOESTERASE-RELATED"/>
    <property type="match status" value="1"/>
</dbReference>
<dbReference type="Gene3D" id="2.60.40.2240">
    <property type="entry name" value="Acyl-CoA thioester hydrolase/BAAT N-terminal domain"/>
    <property type="match status" value="1"/>
</dbReference>
<dbReference type="InterPro" id="IPR029058">
    <property type="entry name" value="AB_hydrolase_fold"/>
</dbReference>